<evidence type="ECO:0000256" key="2">
    <source>
        <dbReference type="ARBA" id="ARBA00023125"/>
    </source>
</evidence>
<dbReference type="Gene3D" id="1.10.10.60">
    <property type="entry name" value="Homeodomain-like"/>
    <property type="match status" value="1"/>
</dbReference>
<keyword evidence="2 4" id="KW-0238">DNA-binding</keyword>
<dbReference type="InterPro" id="IPR011075">
    <property type="entry name" value="TetR_C"/>
</dbReference>
<sequence>MDSDATTDTRPTPRPGGRSARVQRAVHDAVNALLGEIDRAQITVPAIAARAGVTPSTIYRRWGDLGELLADVAVERLRPDTPPEDTGSAQRDVLLYVTQFADEMASGPGRTVLRDVIGSTAENRSGTCCNVTRNQLELLGERAAARGEDFPGVEYLIDTVIAPIIFRILSNEPPGEARVAALVAHAFGTMPDPSRAAPALSAPSS</sequence>
<reference evidence="7 8" key="1">
    <citation type="submission" date="2018-05" db="EMBL/GenBank/DDBJ databases">
        <title>Acuticoccus sediminis sp. nov., isolated from deep-sea sediment of Indian Ocean.</title>
        <authorList>
            <person name="Liu X."/>
            <person name="Lai Q."/>
            <person name="Du Y."/>
            <person name="Sun F."/>
            <person name="Zhang X."/>
            <person name="Wang S."/>
            <person name="Shao Z."/>
        </authorList>
    </citation>
    <scope>NUCLEOTIDE SEQUENCE [LARGE SCALE GENOMIC DNA]</scope>
    <source>
        <strain evidence="7 8">PTG4-2</strain>
    </source>
</reference>
<accession>A0A8B2NIA3</accession>
<feature type="compositionally biased region" description="Low complexity" evidence="5">
    <location>
        <begin position="1"/>
        <end position="20"/>
    </location>
</feature>
<evidence type="ECO:0000256" key="1">
    <source>
        <dbReference type="ARBA" id="ARBA00023015"/>
    </source>
</evidence>
<keyword evidence="1" id="KW-0805">Transcription regulation</keyword>
<gene>
    <name evidence="7" type="ORF">DLJ53_25380</name>
</gene>
<dbReference type="InterPro" id="IPR009057">
    <property type="entry name" value="Homeodomain-like_sf"/>
</dbReference>
<evidence type="ECO:0000256" key="3">
    <source>
        <dbReference type="ARBA" id="ARBA00023163"/>
    </source>
</evidence>
<evidence type="ECO:0000313" key="8">
    <source>
        <dbReference type="Proteomes" id="UP000249590"/>
    </source>
</evidence>
<evidence type="ECO:0000313" key="7">
    <source>
        <dbReference type="EMBL" id="RAH99052.1"/>
    </source>
</evidence>
<feature type="domain" description="HTH tetR-type" evidence="6">
    <location>
        <begin position="20"/>
        <end position="80"/>
    </location>
</feature>
<dbReference type="GO" id="GO:0003677">
    <property type="term" value="F:DNA binding"/>
    <property type="evidence" value="ECO:0007669"/>
    <property type="project" value="UniProtKB-UniRule"/>
</dbReference>
<organism evidence="7 8">
    <name type="scientific">Acuticoccus sediminis</name>
    <dbReference type="NCBI Taxonomy" id="2184697"/>
    <lineage>
        <taxon>Bacteria</taxon>
        <taxon>Pseudomonadati</taxon>
        <taxon>Pseudomonadota</taxon>
        <taxon>Alphaproteobacteria</taxon>
        <taxon>Hyphomicrobiales</taxon>
        <taxon>Amorphaceae</taxon>
        <taxon>Acuticoccus</taxon>
    </lineage>
</organism>
<dbReference type="InterPro" id="IPR036271">
    <property type="entry name" value="Tet_transcr_reg_TetR-rel_C_sf"/>
</dbReference>
<dbReference type="PROSITE" id="PS50977">
    <property type="entry name" value="HTH_TETR_2"/>
    <property type="match status" value="1"/>
</dbReference>
<dbReference type="Proteomes" id="UP000249590">
    <property type="component" value="Unassembled WGS sequence"/>
</dbReference>
<dbReference type="AlphaFoldDB" id="A0A8B2NIA3"/>
<proteinExistence type="predicted"/>
<protein>
    <submittedName>
        <fullName evidence="7">TetR family transcriptional regulator</fullName>
    </submittedName>
</protein>
<dbReference type="Gene3D" id="1.10.357.10">
    <property type="entry name" value="Tetracycline Repressor, domain 2"/>
    <property type="match status" value="1"/>
</dbReference>
<dbReference type="InterPro" id="IPR001647">
    <property type="entry name" value="HTH_TetR"/>
</dbReference>
<dbReference type="SUPFAM" id="SSF48498">
    <property type="entry name" value="Tetracyclin repressor-like, C-terminal domain"/>
    <property type="match status" value="1"/>
</dbReference>
<comment type="caution">
    <text evidence="7">The sequence shown here is derived from an EMBL/GenBank/DDBJ whole genome shotgun (WGS) entry which is preliminary data.</text>
</comment>
<dbReference type="OrthoDB" id="9796019at2"/>
<keyword evidence="3" id="KW-0804">Transcription</keyword>
<dbReference type="EMBL" id="QHHQ01000006">
    <property type="protein sequence ID" value="RAH99052.1"/>
    <property type="molecule type" value="Genomic_DNA"/>
</dbReference>
<feature type="region of interest" description="Disordered" evidence="5">
    <location>
        <begin position="1"/>
        <end position="21"/>
    </location>
</feature>
<keyword evidence="8" id="KW-1185">Reference proteome</keyword>
<feature type="DNA-binding region" description="H-T-H motif" evidence="4">
    <location>
        <begin position="43"/>
        <end position="62"/>
    </location>
</feature>
<name>A0A8B2NIA3_9HYPH</name>
<evidence type="ECO:0000256" key="4">
    <source>
        <dbReference type="PROSITE-ProRule" id="PRU00335"/>
    </source>
</evidence>
<dbReference type="SUPFAM" id="SSF46689">
    <property type="entry name" value="Homeodomain-like"/>
    <property type="match status" value="1"/>
</dbReference>
<dbReference type="Pfam" id="PF00440">
    <property type="entry name" value="TetR_N"/>
    <property type="match status" value="1"/>
</dbReference>
<evidence type="ECO:0000256" key="5">
    <source>
        <dbReference type="SAM" id="MobiDB-lite"/>
    </source>
</evidence>
<evidence type="ECO:0000259" key="6">
    <source>
        <dbReference type="PROSITE" id="PS50977"/>
    </source>
</evidence>
<dbReference type="Pfam" id="PF16859">
    <property type="entry name" value="TetR_C_11"/>
    <property type="match status" value="1"/>
</dbReference>